<dbReference type="GO" id="GO:0015074">
    <property type="term" value="P:DNA integration"/>
    <property type="evidence" value="ECO:0007669"/>
    <property type="project" value="InterPro"/>
</dbReference>
<feature type="domain" description="Peptidase A2" evidence="6">
    <location>
        <begin position="308"/>
        <end position="386"/>
    </location>
</feature>
<proteinExistence type="inferred from homology"/>
<dbReference type="PROSITE" id="PS50878">
    <property type="entry name" value="RT_POL"/>
    <property type="match status" value="1"/>
</dbReference>
<dbReference type="InterPro" id="IPR036397">
    <property type="entry name" value="RNaseH_sf"/>
</dbReference>
<dbReference type="InterPro" id="IPR000477">
    <property type="entry name" value="RT_dom"/>
</dbReference>
<dbReference type="FunFam" id="3.30.70.270:FF:000026">
    <property type="entry name" value="Transposon Ty3-G Gag-Pol polyprotein"/>
    <property type="match status" value="1"/>
</dbReference>
<evidence type="ECO:0000259" key="6">
    <source>
        <dbReference type="PROSITE" id="PS50175"/>
    </source>
</evidence>
<dbReference type="InterPro" id="IPR001584">
    <property type="entry name" value="Integrase_cat-core"/>
</dbReference>
<dbReference type="PROSITE" id="PS50994">
    <property type="entry name" value="INTEGRASE"/>
    <property type="match status" value="1"/>
</dbReference>
<dbReference type="Ensembl" id="ENSXETT00000116996">
    <property type="protein sequence ID" value="ENSXETP00000103169"/>
    <property type="gene ID" value="ENSXETG00000045372"/>
</dbReference>
<dbReference type="InterPro" id="IPR050951">
    <property type="entry name" value="Retrovirus_Pol_polyprotein"/>
</dbReference>
<dbReference type="Pfam" id="PF17919">
    <property type="entry name" value="RT_RNaseH_2"/>
    <property type="match status" value="1"/>
</dbReference>
<dbReference type="PROSITE" id="PS50175">
    <property type="entry name" value="ASP_PROT_RETROV"/>
    <property type="match status" value="1"/>
</dbReference>
<dbReference type="Pfam" id="PF00665">
    <property type="entry name" value="rve"/>
    <property type="match status" value="1"/>
</dbReference>
<feature type="domain" description="Reverse transcriptase" evidence="7">
    <location>
        <begin position="464"/>
        <end position="641"/>
    </location>
</feature>
<dbReference type="GeneTree" id="ENSGT00940000169923"/>
<evidence type="ECO:0000259" key="7">
    <source>
        <dbReference type="PROSITE" id="PS50878"/>
    </source>
</evidence>
<dbReference type="GO" id="GO:0004523">
    <property type="term" value="F:RNA-DNA hybrid ribonuclease activity"/>
    <property type="evidence" value="ECO:0007669"/>
    <property type="project" value="UniProtKB-EC"/>
</dbReference>
<dbReference type="FunFam" id="3.30.420.10:FF:000063">
    <property type="entry name" value="Retrovirus-related Pol polyprotein from transposon 297-like Protein"/>
    <property type="match status" value="1"/>
</dbReference>
<evidence type="ECO:0000256" key="5">
    <source>
        <dbReference type="SAM" id="MobiDB-lite"/>
    </source>
</evidence>
<feature type="region of interest" description="Disordered" evidence="5">
    <location>
        <begin position="1261"/>
        <end position="1311"/>
    </location>
</feature>
<dbReference type="InterPro" id="IPR041588">
    <property type="entry name" value="Integrase_H2C2"/>
</dbReference>
<protein>
    <recommendedName>
        <fullName evidence="4">Gypsy retrotransposon integrase-like protein 1</fullName>
        <ecNumber evidence="2">3.1.26.4</ecNumber>
    </recommendedName>
</protein>
<dbReference type="Pfam" id="PF00078">
    <property type="entry name" value="RVT_1"/>
    <property type="match status" value="1"/>
</dbReference>
<feature type="compositionally biased region" description="Basic and acidic residues" evidence="5">
    <location>
        <begin position="1276"/>
        <end position="1290"/>
    </location>
</feature>
<dbReference type="Gene3D" id="3.30.70.270">
    <property type="match status" value="2"/>
</dbReference>
<reference evidence="9" key="1">
    <citation type="journal article" date="2010" name="Science">
        <title>The genome of the Western clawed frog Xenopus tropicalis.</title>
        <authorList>
            <person name="Hellsten U."/>
            <person name="Harland R.M."/>
            <person name="Gilchrist M.J."/>
            <person name="Hendrix D."/>
            <person name="Jurka J."/>
            <person name="Kapitonov V."/>
            <person name="Ovcharenko I."/>
            <person name="Putnam N.H."/>
            <person name="Shu S."/>
            <person name="Taher L."/>
            <person name="Blitz I.L."/>
            <person name="Blumberg B."/>
            <person name="Dichmann D.S."/>
            <person name="Dubchak I."/>
            <person name="Amaya E."/>
            <person name="Detter J.C."/>
            <person name="Fletcher R."/>
            <person name="Gerhard D.S."/>
            <person name="Goodstein D."/>
            <person name="Graves T."/>
            <person name="Grigoriev I.V."/>
            <person name="Grimwood J."/>
            <person name="Kawashima T."/>
            <person name="Lindquist E."/>
            <person name="Lucas S.M."/>
            <person name="Mead P.E."/>
            <person name="Mitros T."/>
            <person name="Ogino H."/>
            <person name="Ohta Y."/>
            <person name="Poliakov A.V."/>
            <person name="Pollet N."/>
            <person name="Robert J."/>
            <person name="Salamov A."/>
            <person name="Sater A.K."/>
            <person name="Schmutz J."/>
            <person name="Terry A."/>
            <person name="Vize P.D."/>
            <person name="Warren W.C."/>
            <person name="Wells D."/>
            <person name="Wills A."/>
            <person name="Wilson R.K."/>
            <person name="Zimmerman L.B."/>
            <person name="Zorn A.M."/>
            <person name="Grainger R."/>
            <person name="Grammer T."/>
            <person name="Khokha M.K."/>
            <person name="Richardson P.M."/>
            <person name="Rokhsar D.S."/>
        </authorList>
    </citation>
    <scope>NUCLEOTIDE SEQUENCE [LARGE SCALE GENOMIC DNA]</scope>
    <source>
        <strain evidence="9">Nigerian</strain>
    </source>
</reference>
<dbReference type="InterPro" id="IPR041577">
    <property type="entry name" value="RT_RNaseH_2"/>
</dbReference>
<sequence length="1323" mass="149946">MEQFKPPNALIFSGNLSENWRRWEQKLQLYLTATGACKYPEAQKIAILLHTIGEEGLELYNTMNVVYETPEAPTMNELLAQFRKHCNPRKNSVFERYQFWTHPMPDTGGIDKFQTELKLKAKDCEFKDTEDLMLRDKIVFSITNPALKEKLLADPDLTLEKAVSICRIKETTKAQVEAMGASAAERQMQALSQRKASKEYAQDRKSGHIKQSMQKSPDTQVYSCKQCGQRHKPKQCSAYGATCHKCNGKNHFAKCCRTKNPLWKMNKEKPKEIDSLFIGVLQAADLCTQAQKLDDAWYTDITIGENTVKFKLDTGAEANVLPIATVNTMSTPVKIEPTTTVLVSYGGTKLIPRGCTTLAVMAKGQQAKLQFFITNENTTPILGRKACIDLQLIQRIDTVNVTSPATKKDLITKHPEVFKGLGCFPGKHHIYVDPTVTPVIHGCRKIPYAIMDKFKQTLTELKETGVVSLVTVPTPWVNSLVITEKKNGNLRVCLDPRDLNKAIKRQHYSIPTPEDVRSKLNGKKFFTILDEKDGYWQVVLDEKSSLLCTFNTPWGRYKFNRLPFGIKSASEVFQQKNSEAFGDIEGTHIIADDMIIAASTKQEHDDILNKVMERARKLNVKFNKDKIQYLVKEVKYMGHIISSDGVKPDDSKISAILNMPPPQDKKGLMRFLGMTRYLAQYIPKEASLTAPLRMLLKKDILWQWGPEQDKALNLLKSSLTQAPVLSYFDPAKQLEIQADASKDGLGACLMQERKPIVYVSRALSRAEQNYAQIEKELLAIVFATKKFHQYIYGANVKVQSDHKPLQAILSRPIGQAPARLQRMLLQLQKYDISVSYTPGKLMAIADTLSRAVDIKSTDNGEELFDEKVVYAMQSTEALSPELLQMLKVETQKDDILQAVKDMHMQGWPQRKKQVPSILHQYWPIRHTFSIVDDLLMSSDRVVIPKGSRAEMLRRLHSAHQGIQRSKARARLIMCWPGMSKDIEQMVENCTVCQEERPANHKETLLSHDIPDLPWLKLAADIFDFRGHAFLLIVDYFSKYPEILKLPDKTSHSIIAKLKSVFARHGIPKEMVSDNMPFSSREIHSFASQWGIQLTHSSPGYPQSNGQAERMIQTVKLLFKKSFSTGADPHLALLHLRNTPISGTNVTPAQLLMGRVLRSTLPETTEILKPKVPEKAHKMLLKLQNSQRQYYNRGAKDLPIFRKGERVRIQTSQGWKPAVIVKPTAEPRSYMVMTPGGARFRRNRRHLRRDTIIPTAEDEVHLPADMNNESGVDPVESPERRAVPVDPRVDEPTPAAHQPTGEQRSTRFGRTVIKPAKLQDYVLS</sequence>
<dbReference type="InterPro" id="IPR001995">
    <property type="entry name" value="Peptidase_A2_cat"/>
</dbReference>
<dbReference type="CDD" id="cd09274">
    <property type="entry name" value="RNase_HI_RT_Ty3"/>
    <property type="match status" value="1"/>
</dbReference>
<dbReference type="FunFam" id="1.10.340.70:FF:000004">
    <property type="entry name" value="Retrovirus-related Pol polyprotein from transposon 297-like Protein"/>
    <property type="match status" value="1"/>
</dbReference>
<dbReference type="InParanoid" id="A0A803J5S9"/>
<dbReference type="FunFam" id="3.10.20.370:FF:000001">
    <property type="entry name" value="Retrovirus-related Pol polyprotein from transposon 17.6-like protein"/>
    <property type="match status" value="1"/>
</dbReference>
<keyword evidence="3" id="KW-0378">Hydrolase</keyword>
<dbReference type="PANTHER" id="PTHR37984:SF7">
    <property type="entry name" value="INTEGRASE CATALYTIC DOMAIN-CONTAINING PROTEIN"/>
    <property type="match status" value="1"/>
</dbReference>
<reference evidence="9" key="2">
    <citation type="submission" date="2021-03" db="UniProtKB">
        <authorList>
            <consortium name="Ensembl"/>
        </authorList>
    </citation>
    <scope>IDENTIFICATION</scope>
</reference>
<dbReference type="InterPro" id="IPR043128">
    <property type="entry name" value="Rev_trsase/Diguanyl_cyclase"/>
</dbReference>
<dbReference type="Gene3D" id="3.30.420.10">
    <property type="entry name" value="Ribonuclease H-like superfamily/Ribonuclease H"/>
    <property type="match status" value="1"/>
</dbReference>
<dbReference type="Gene3D" id="3.10.10.10">
    <property type="entry name" value="HIV Type 1 Reverse Transcriptase, subunit A, domain 1"/>
    <property type="match status" value="1"/>
</dbReference>
<dbReference type="Gene3D" id="1.10.340.70">
    <property type="match status" value="1"/>
</dbReference>
<evidence type="ECO:0000256" key="2">
    <source>
        <dbReference type="ARBA" id="ARBA00012180"/>
    </source>
</evidence>
<dbReference type="SUPFAM" id="SSF56672">
    <property type="entry name" value="DNA/RNA polymerases"/>
    <property type="match status" value="1"/>
</dbReference>
<evidence type="ECO:0000256" key="4">
    <source>
        <dbReference type="ARBA" id="ARBA00039658"/>
    </source>
</evidence>
<dbReference type="Gene3D" id="2.40.70.10">
    <property type="entry name" value="Acid Proteases"/>
    <property type="match status" value="1"/>
</dbReference>
<evidence type="ECO:0000256" key="1">
    <source>
        <dbReference type="ARBA" id="ARBA00010879"/>
    </source>
</evidence>
<dbReference type="SUPFAM" id="SSF53098">
    <property type="entry name" value="Ribonuclease H-like"/>
    <property type="match status" value="1"/>
</dbReference>
<comment type="similarity">
    <text evidence="1">Belongs to the beta type-B retroviral polymerase family. HERV class-II K(HML-2) pol subfamily.</text>
</comment>
<name>A0A803J5S9_XENTR</name>
<dbReference type="CDD" id="cd01647">
    <property type="entry name" value="RT_LTR"/>
    <property type="match status" value="1"/>
</dbReference>
<evidence type="ECO:0000313" key="9">
    <source>
        <dbReference type="Ensembl" id="ENSXETP00000103169"/>
    </source>
</evidence>
<evidence type="ECO:0000256" key="3">
    <source>
        <dbReference type="ARBA" id="ARBA00022801"/>
    </source>
</evidence>
<dbReference type="InterPro" id="IPR043502">
    <property type="entry name" value="DNA/RNA_pol_sf"/>
</dbReference>
<accession>A0A803J5S9</accession>
<organism evidence="9">
    <name type="scientific">Xenopus tropicalis</name>
    <name type="common">Western clawed frog</name>
    <name type="synonym">Silurana tropicalis</name>
    <dbReference type="NCBI Taxonomy" id="8364"/>
    <lineage>
        <taxon>Eukaryota</taxon>
        <taxon>Metazoa</taxon>
        <taxon>Chordata</taxon>
        <taxon>Craniata</taxon>
        <taxon>Vertebrata</taxon>
        <taxon>Euteleostomi</taxon>
        <taxon>Amphibia</taxon>
        <taxon>Batrachia</taxon>
        <taxon>Anura</taxon>
        <taxon>Pipoidea</taxon>
        <taxon>Pipidae</taxon>
        <taxon>Xenopodinae</taxon>
        <taxon>Xenopus</taxon>
        <taxon>Silurana</taxon>
    </lineage>
</organism>
<dbReference type="EC" id="3.1.26.4" evidence="2"/>
<dbReference type="GO" id="GO:0004190">
    <property type="term" value="F:aspartic-type endopeptidase activity"/>
    <property type="evidence" value="ECO:0007669"/>
    <property type="project" value="InterPro"/>
</dbReference>
<dbReference type="GO" id="GO:0006508">
    <property type="term" value="P:proteolysis"/>
    <property type="evidence" value="ECO:0007669"/>
    <property type="project" value="InterPro"/>
</dbReference>
<dbReference type="GO" id="GO:0003676">
    <property type="term" value="F:nucleic acid binding"/>
    <property type="evidence" value="ECO:0007669"/>
    <property type="project" value="InterPro"/>
</dbReference>
<dbReference type="InterPro" id="IPR021109">
    <property type="entry name" value="Peptidase_aspartic_dom_sf"/>
</dbReference>
<dbReference type="CDD" id="cd05481">
    <property type="entry name" value="retropepsin_like_LTR_1"/>
    <property type="match status" value="1"/>
</dbReference>
<dbReference type="SUPFAM" id="SSF50630">
    <property type="entry name" value="Acid proteases"/>
    <property type="match status" value="1"/>
</dbReference>
<dbReference type="InterPro" id="IPR012337">
    <property type="entry name" value="RNaseH-like_sf"/>
</dbReference>
<feature type="domain" description="Integrase catalytic" evidence="8">
    <location>
        <begin position="1009"/>
        <end position="1120"/>
    </location>
</feature>
<evidence type="ECO:0000259" key="8">
    <source>
        <dbReference type="PROSITE" id="PS50994"/>
    </source>
</evidence>
<dbReference type="Pfam" id="PF17921">
    <property type="entry name" value="Integrase_H2C2"/>
    <property type="match status" value="1"/>
</dbReference>
<dbReference type="PANTHER" id="PTHR37984">
    <property type="entry name" value="PROTEIN CBG26694"/>
    <property type="match status" value="1"/>
</dbReference>